<dbReference type="EMBL" id="JBHSWN010000001">
    <property type="protein sequence ID" value="MFC6788908.1"/>
    <property type="molecule type" value="Genomic_DNA"/>
</dbReference>
<comment type="similarity">
    <text evidence="1">Belongs to the glycosyl hydrolase 16 family.</text>
</comment>
<name>A0ABW2BEQ5_9HYPH</name>
<dbReference type="RefSeq" id="WP_378967387.1">
    <property type="nucleotide sequence ID" value="NZ_JBHSWN010000001.1"/>
</dbReference>
<feature type="domain" description="GH16" evidence="2">
    <location>
        <begin position="1"/>
        <end position="146"/>
    </location>
</feature>
<accession>A0ABW2BEQ5</accession>
<proteinExistence type="inferred from homology"/>
<dbReference type="Proteomes" id="UP001596292">
    <property type="component" value="Unassembled WGS sequence"/>
</dbReference>
<dbReference type="EC" id="3.2.1.-" evidence="3"/>
<reference evidence="4" key="1">
    <citation type="journal article" date="2019" name="Int. J. Syst. Evol. Microbiol.">
        <title>The Global Catalogue of Microorganisms (GCM) 10K type strain sequencing project: providing services to taxonomists for standard genome sequencing and annotation.</title>
        <authorList>
            <consortium name="The Broad Institute Genomics Platform"/>
            <consortium name="The Broad Institute Genome Sequencing Center for Infectious Disease"/>
            <person name="Wu L."/>
            <person name="Ma J."/>
        </authorList>
    </citation>
    <scope>NUCLEOTIDE SEQUENCE [LARGE SCALE GENOMIC DNA]</scope>
    <source>
        <strain evidence="4">CCUG 48316</strain>
    </source>
</reference>
<keyword evidence="4" id="KW-1185">Reference proteome</keyword>
<dbReference type="Pfam" id="PF00722">
    <property type="entry name" value="Glyco_hydro_16"/>
    <property type="match status" value="1"/>
</dbReference>
<dbReference type="InterPro" id="IPR013320">
    <property type="entry name" value="ConA-like_dom_sf"/>
</dbReference>
<dbReference type="InterPro" id="IPR000757">
    <property type="entry name" value="Beta-glucanase-like"/>
</dbReference>
<comment type="caution">
    <text evidence="3">The sequence shown here is derived from an EMBL/GenBank/DDBJ whole genome shotgun (WGS) entry which is preliminary data.</text>
</comment>
<dbReference type="PANTHER" id="PTHR10963">
    <property type="entry name" value="GLYCOSYL HYDROLASE-RELATED"/>
    <property type="match status" value="1"/>
</dbReference>
<evidence type="ECO:0000313" key="4">
    <source>
        <dbReference type="Proteomes" id="UP001596292"/>
    </source>
</evidence>
<dbReference type="Gene3D" id="2.60.120.200">
    <property type="match status" value="1"/>
</dbReference>
<dbReference type="GO" id="GO:0016798">
    <property type="term" value="F:hydrolase activity, acting on glycosyl bonds"/>
    <property type="evidence" value="ECO:0007669"/>
    <property type="project" value="UniProtKB-KW"/>
</dbReference>
<dbReference type="SUPFAM" id="SSF49899">
    <property type="entry name" value="Concanavalin A-like lectins/glucanases"/>
    <property type="match status" value="1"/>
</dbReference>
<dbReference type="CDD" id="cd08023">
    <property type="entry name" value="GH16_laminarinase_like"/>
    <property type="match status" value="1"/>
</dbReference>
<evidence type="ECO:0000313" key="3">
    <source>
        <dbReference type="EMBL" id="MFC6788908.1"/>
    </source>
</evidence>
<organism evidence="3 4">
    <name type="scientific">Methylobacterium komagatae</name>
    <dbReference type="NCBI Taxonomy" id="374425"/>
    <lineage>
        <taxon>Bacteria</taxon>
        <taxon>Pseudomonadati</taxon>
        <taxon>Pseudomonadota</taxon>
        <taxon>Alphaproteobacteria</taxon>
        <taxon>Hyphomicrobiales</taxon>
        <taxon>Methylobacteriaceae</taxon>
        <taxon>Methylobacterium</taxon>
    </lineage>
</organism>
<dbReference type="InterPro" id="IPR050546">
    <property type="entry name" value="Glycosyl_Hydrlase_16"/>
</dbReference>
<dbReference type="PROSITE" id="PS51762">
    <property type="entry name" value="GH16_2"/>
    <property type="match status" value="1"/>
</dbReference>
<evidence type="ECO:0000256" key="1">
    <source>
        <dbReference type="ARBA" id="ARBA00006865"/>
    </source>
</evidence>
<keyword evidence="3" id="KW-0378">Hydrolase</keyword>
<keyword evidence="3" id="KW-0326">Glycosidase</keyword>
<gene>
    <name evidence="3" type="ORF">ACFQE0_04260</name>
</gene>
<evidence type="ECO:0000259" key="2">
    <source>
        <dbReference type="PROSITE" id="PS51762"/>
    </source>
</evidence>
<protein>
    <submittedName>
        <fullName evidence="3">Glycoside hydrolase family 16 protein</fullName>
        <ecNumber evidence="3">3.2.1.-</ecNumber>
    </submittedName>
</protein>
<sequence length="154" mass="17121">MKLPPGPGVWPAFWLNSNNKKDDKTPSVEIDVLEYYGQFPGVIHSVWHIWDKVDSAKNTGGEVVTNVPPGSLNDAFHTYGVDVSPEWIVFYLDRKEIGRTKTPPEHTKPLMILVNLALGGGWPIDKTPSPSELLVDYIYAFAPDEAKANMTCPD</sequence>
<dbReference type="PANTHER" id="PTHR10963:SF55">
    <property type="entry name" value="GLYCOSIDE HYDROLASE FAMILY 16 PROTEIN"/>
    <property type="match status" value="1"/>
</dbReference>